<keyword evidence="2" id="KW-0472">Membrane</keyword>
<evidence type="ECO:0000256" key="2">
    <source>
        <dbReference type="SAM" id="Phobius"/>
    </source>
</evidence>
<dbReference type="OMA" id="TNATGQC"/>
<keyword evidence="2" id="KW-0812">Transmembrane</keyword>
<reference evidence="3 4" key="1">
    <citation type="submission" date="2016-10" db="EMBL/GenBank/DDBJ databases">
        <authorList>
            <person name="de Groot N.N."/>
        </authorList>
    </citation>
    <scope>NUCLEOTIDE SEQUENCE [LARGE SCALE GENOMIC DNA]</scope>
    <source>
        <strain evidence="3 4">SP2</strain>
    </source>
</reference>
<gene>
    <name evidence="3" type="ORF">SAMN05443661_10865</name>
</gene>
<dbReference type="AlphaFoldDB" id="A0A1I3LV14"/>
<dbReference type="GeneID" id="14207669"/>
<feature type="transmembrane region" description="Helical" evidence="2">
    <location>
        <begin position="33"/>
        <end position="51"/>
    </location>
</feature>
<organism evidence="3 4">
    <name type="scientific">Natronobacterium gregoryi</name>
    <dbReference type="NCBI Taxonomy" id="44930"/>
    <lineage>
        <taxon>Archaea</taxon>
        <taxon>Methanobacteriati</taxon>
        <taxon>Methanobacteriota</taxon>
        <taxon>Stenosarchaea group</taxon>
        <taxon>Halobacteria</taxon>
        <taxon>Halobacteriales</taxon>
        <taxon>Natrialbaceae</taxon>
        <taxon>Natronobacterium</taxon>
    </lineage>
</organism>
<evidence type="ECO:0000313" key="3">
    <source>
        <dbReference type="EMBL" id="SFI88513.1"/>
    </source>
</evidence>
<keyword evidence="2" id="KW-1133">Transmembrane helix</keyword>
<sequence>MIREHTRDGTNARERASESTSPSRERAQTAQDFAVGIGIFILAIAFVFAFLPSVVTPYDTATGGAETAQADRVADLLVEALSTESPNEIDGDDLSDYADMGDKELAGTFGLRTADEGVLVDHVNVTVQELDRTPTGEIDGIGTVYEDQPAASAARIVTIEGGVGDGLEENTPYRLVVRVW</sequence>
<dbReference type="Proteomes" id="UP000182829">
    <property type="component" value="Unassembled WGS sequence"/>
</dbReference>
<accession>A0A1I3LV14</accession>
<dbReference type="EMBL" id="FORO01000008">
    <property type="protein sequence ID" value="SFI88513.1"/>
    <property type="molecule type" value="Genomic_DNA"/>
</dbReference>
<feature type="region of interest" description="Disordered" evidence="1">
    <location>
        <begin position="1"/>
        <end position="27"/>
    </location>
</feature>
<proteinExistence type="predicted"/>
<evidence type="ECO:0000256" key="1">
    <source>
        <dbReference type="SAM" id="MobiDB-lite"/>
    </source>
</evidence>
<dbReference type="Pfam" id="PF23958">
    <property type="entry name" value="DUF7287"/>
    <property type="match status" value="1"/>
</dbReference>
<evidence type="ECO:0000313" key="4">
    <source>
        <dbReference type="Proteomes" id="UP000182829"/>
    </source>
</evidence>
<name>A0A1I3LV14_9EURY</name>
<protein>
    <submittedName>
        <fullName evidence="3">Uncharacterized protein</fullName>
    </submittedName>
</protein>
<dbReference type="OrthoDB" id="125215at2157"/>
<dbReference type="RefSeq" id="WP_005576344.1">
    <property type="nucleotide sequence ID" value="NZ_FORO01000008.1"/>
</dbReference>
<dbReference type="InterPro" id="IPR056613">
    <property type="entry name" value="DUF7287"/>
</dbReference>